<comment type="caution">
    <text evidence="1">The sequence shown here is derived from an EMBL/GenBank/DDBJ whole genome shotgun (WGS) entry which is preliminary data.</text>
</comment>
<dbReference type="Proteomes" id="UP000437931">
    <property type="component" value="Unassembled WGS sequence"/>
</dbReference>
<reference evidence="3 4" key="1">
    <citation type="submission" date="2019-11" db="EMBL/GenBank/DDBJ databases">
        <title>First report of rice panicle blight caused by Xanthomonas sp. in Iran.</title>
        <authorList>
            <person name="Mirghasempour S.A."/>
            <person name="Huang S."/>
            <person name="Brady C.L."/>
            <person name="Studholme D.J."/>
        </authorList>
    </citation>
    <scope>NUCLEOTIDE SEQUENCE [LARGE SCALE GENOMIC DNA]</scope>
    <source>
        <strain evidence="1 4">ASD011</strain>
        <strain evidence="3">SAM114</strain>
    </source>
</reference>
<gene>
    <name evidence="1" type="ORF">GIY21_19845</name>
    <name evidence="2" type="ORF">GIY22_19880</name>
</gene>
<evidence type="ECO:0000313" key="4">
    <source>
        <dbReference type="Proteomes" id="UP000439314"/>
    </source>
</evidence>
<protein>
    <submittedName>
        <fullName evidence="1">Uncharacterized protein</fullName>
    </submittedName>
</protein>
<dbReference type="Proteomes" id="UP000439314">
    <property type="component" value="Unassembled WGS sequence"/>
</dbReference>
<organism evidence="1 4">
    <name type="scientific">Xanthomonas sontii</name>
    <dbReference type="NCBI Taxonomy" id="2650745"/>
    <lineage>
        <taxon>Bacteria</taxon>
        <taxon>Pseudomonadati</taxon>
        <taxon>Pseudomonadota</taxon>
        <taxon>Gammaproteobacteria</taxon>
        <taxon>Lysobacterales</taxon>
        <taxon>Lysobacteraceae</taxon>
        <taxon>Xanthomonas</taxon>
    </lineage>
</organism>
<dbReference type="AlphaFoldDB" id="A0A6N7QI79"/>
<name>A0A6N7QI79_9XANT</name>
<dbReference type="RefSeq" id="WP_153753325.1">
    <property type="nucleotide sequence ID" value="NZ_WJPM01000024.1"/>
</dbReference>
<evidence type="ECO:0000313" key="3">
    <source>
        <dbReference type="Proteomes" id="UP000437931"/>
    </source>
</evidence>
<dbReference type="EMBL" id="WJPN01000024">
    <property type="protein sequence ID" value="MRH02556.1"/>
    <property type="molecule type" value="Genomic_DNA"/>
</dbReference>
<proteinExistence type="predicted"/>
<evidence type="ECO:0000313" key="1">
    <source>
        <dbReference type="EMBL" id="MRH02556.1"/>
    </source>
</evidence>
<dbReference type="EMBL" id="WJPM01000024">
    <property type="protein sequence ID" value="MRH76892.1"/>
    <property type="molecule type" value="Genomic_DNA"/>
</dbReference>
<sequence>MGLLAGPTKWILFLSSSSDAELRHVQDLAYGLYCLESAGVLQKDIAIYIDGSDRAIAAACLSFSSNSYQIKLSNEFFGDVANFIGYRNLVMFISGHGSPFGIDATPPISPTKLLDALKSATSISSAVVYLGQCFAGIFNYVGAGNRYGNGSTDVIFMGATSLHESVSSSTTERIHGIDVTWVANLFLLYVFKWIINPIDIDGDGEFTVMDSYKFAGAMTNYANKCGRSILFDELLRVREEMSLAAKELAAPTPATDTLGKQVEFDALNSKYEQLRNVHFIHQDCWILNAVPAQKISF</sequence>
<evidence type="ECO:0000313" key="2">
    <source>
        <dbReference type="EMBL" id="MRH76892.1"/>
    </source>
</evidence>
<reference evidence="2" key="2">
    <citation type="journal article" date="2020" name="Plant Dis.">
        <title>A Grain Rot of Rice in Iran Caused by a Xanthomonas Strain Closely Related to X. sacchari.</title>
        <authorList>
            <person name="Mirghasempour S.A."/>
            <person name="Huang S."/>
            <person name="Studholme D.J."/>
            <person name="Brady C.L."/>
        </authorList>
    </citation>
    <scope>NUCLEOTIDE SEQUENCE</scope>
    <source>
        <strain evidence="2">SAM114</strain>
    </source>
</reference>
<keyword evidence="3" id="KW-1185">Reference proteome</keyword>
<accession>A0A6N7QI79</accession>